<reference evidence="2 3" key="1">
    <citation type="submission" date="2017-08" db="EMBL/GenBank/DDBJ databases">
        <title>Infants hospitalized years apart are colonized by the same room-sourced microbial strains.</title>
        <authorList>
            <person name="Brooks B."/>
            <person name="Olm M.R."/>
            <person name="Firek B.A."/>
            <person name="Baker R."/>
            <person name="Thomas B.C."/>
            <person name="Morowitz M.J."/>
            <person name="Banfield J.F."/>
        </authorList>
    </citation>
    <scope>NUCLEOTIDE SEQUENCE [LARGE SCALE GENOMIC DNA]</scope>
    <source>
        <strain evidence="2">S2_018_000_R2_104</strain>
    </source>
</reference>
<feature type="chain" id="PRO_5016005611" evidence="1">
    <location>
        <begin position="21"/>
        <end position="220"/>
    </location>
</feature>
<keyword evidence="1" id="KW-0732">Signal</keyword>
<accession>A0A2W4ZP44</accession>
<comment type="caution">
    <text evidence="2">The sequence shown here is derived from an EMBL/GenBank/DDBJ whole genome shotgun (WGS) entry which is preliminary data.</text>
</comment>
<gene>
    <name evidence="2" type="ORF">DI626_08565</name>
</gene>
<proteinExistence type="predicted"/>
<dbReference type="EMBL" id="QFNK01000187">
    <property type="protein sequence ID" value="PZO84113.1"/>
    <property type="molecule type" value="Genomic_DNA"/>
</dbReference>
<organism evidence="2 3">
    <name type="scientific">Micavibrio aeruginosavorus</name>
    <dbReference type="NCBI Taxonomy" id="349221"/>
    <lineage>
        <taxon>Bacteria</taxon>
        <taxon>Pseudomonadati</taxon>
        <taxon>Bdellovibrionota</taxon>
        <taxon>Bdellovibrionia</taxon>
        <taxon>Bdellovibrionales</taxon>
        <taxon>Pseudobdellovibrionaceae</taxon>
        <taxon>Micavibrio</taxon>
    </lineage>
</organism>
<name>A0A2W4ZP44_9BACT</name>
<dbReference type="AlphaFoldDB" id="A0A2W4ZP44"/>
<feature type="signal peptide" evidence="1">
    <location>
        <begin position="1"/>
        <end position="20"/>
    </location>
</feature>
<evidence type="ECO:0000313" key="3">
    <source>
        <dbReference type="Proteomes" id="UP000249557"/>
    </source>
</evidence>
<evidence type="ECO:0000313" key="2">
    <source>
        <dbReference type="EMBL" id="PZO84113.1"/>
    </source>
</evidence>
<protein>
    <submittedName>
        <fullName evidence="2">Uncharacterized protein</fullName>
    </submittedName>
</protein>
<sequence length="220" mass="23287">MTRFYLFFFISIFLSTHAHAACVQPNGDHGDMLYNRDHTVMQYCNGMKWISMDASRAGGGADNLGDHTATEDLNMATHKIINAAIPTASADVTNKAYVDAAVASAAGSASKTAKACTPVVTNSATCTCPAGTSAAFSKTGTGSYGNNNPFISDIAGTKWALRGYSYYNGASWTYYLYLTILEFGHNESNGLPLVGLGASYPSGSPPSNWCAKLCCEVLPE</sequence>
<dbReference type="Proteomes" id="UP000249557">
    <property type="component" value="Unassembled WGS sequence"/>
</dbReference>
<evidence type="ECO:0000256" key="1">
    <source>
        <dbReference type="SAM" id="SignalP"/>
    </source>
</evidence>